<dbReference type="PANTHER" id="PTHR42849">
    <property type="entry name" value="N-ACETYLNEURAMINATE LYASE"/>
    <property type="match status" value="1"/>
</dbReference>
<reference evidence="5 6" key="1">
    <citation type="journal article" date="2019" name="Mar. Drugs">
        <title>Comparative Genomics and CAZyme Genome Repertoires of Marine Zobellia amurskyensis KMM 3526(T) and Zobellia laminariae KMM 3676(T).</title>
        <authorList>
            <person name="Chernysheva N."/>
            <person name="Bystritskaya E."/>
            <person name="Stenkova A."/>
            <person name="Golovkin I."/>
            <person name="Nedashkovskaya O."/>
            <person name="Isaeva M."/>
        </authorList>
    </citation>
    <scope>NUCLEOTIDE SEQUENCE [LARGE SCALE GENOMIC DNA]</scope>
    <source>
        <strain evidence="5 6">KMM 3526</strain>
    </source>
</reference>
<dbReference type="PIRSF" id="PIRSF001365">
    <property type="entry name" value="DHDPS"/>
    <property type="match status" value="1"/>
</dbReference>
<proteinExistence type="inferred from homology"/>
<dbReference type="CDD" id="cd00408">
    <property type="entry name" value="DHDPS-like"/>
    <property type="match status" value="1"/>
</dbReference>
<evidence type="ECO:0000256" key="4">
    <source>
        <dbReference type="PIRSR" id="PIRSR001365-2"/>
    </source>
</evidence>
<dbReference type="EMBL" id="RCNR01000003">
    <property type="protein sequence ID" value="MUH34656.1"/>
    <property type="molecule type" value="Genomic_DNA"/>
</dbReference>
<dbReference type="AlphaFoldDB" id="A0A7X3D0R8"/>
<dbReference type="Pfam" id="PF00701">
    <property type="entry name" value="DHDPS"/>
    <property type="match status" value="1"/>
</dbReference>
<dbReference type="SMART" id="SM01130">
    <property type="entry name" value="DHDPS"/>
    <property type="match status" value="1"/>
</dbReference>
<dbReference type="PRINTS" id="PR00146">
    <property type="entry name" value="DHPICSNTHASE"/>
</dbReference>
<dbReference type="SUPFAM" id="SSF51569">
    <property type="entry name" value="Aldolase"/>
    <property type="match status" value="1"/>
</dbReference>
<feature type="active site" description="Proton donor/acceptor" evidence="3">
    <location>
        <position position="136"/>
    </location>
</feature>
<feature type="active site" description="Schiff-base intermediate with substrate" evidence="3">
    <location>
        <position position="163"/>
    </location>
</feature>
<evidence type="ECO:0000313" key="5">
    <source>
        <dbReference type="EMBL" id="MUH34656.1"/>
    </source>
</evidence>
<dbReference type="Gene3D" id="3.20.20.70">
    <property type="entry name" value="Aldolase class I"/>
    <property type="match status" value="1"/>
</dbReference>
<evidence type="ECO:0000313" key="6">
    <source>
        <dbReference type="Proteomes" id="UP000540519"/>
    </source>
</evidence>
<dbReference type="RefSeq" id="WP_038232058.1">
    <property type="nucleotide sequence ID" value="NZ_RCNR01000003.1"/>
</dbReference>
<comment type="caution">
    <text evidence="5">The sequence shown here is derived from an EMBL/GenBank/DDBJ whole genome shotgun (WGS) entry which is preliminary data.</text>
</comment>
<keyword evidence="1 2" id="KW-0456">Lyase</keyword>
<name>A0A7X3D0R8_9FLAO</name>
<feature type="binding site" evidence="4">
    <location>
        <position position="207"/>
    </location>
    <ligand>
        <name>pyruvate</name>
        <dbReference type="ChEBI" id="CHEBI:15361"/>
    </ligand>
</feature>
<comment type="similarity">
    <text evidence="2">Belongs to the DapA family.</text>
</comment>
<keyword evidence="6" id="KW-1185">Reference proteome</keyword>
<dbReference type="PANTHER" id="PTHR42849:SF1">
    <property type="entry name" value="N-ACETYLNEURAMINATE LYASE"/>
    <property type="match status" value="1"/>
</dbReference>
<dbReference type="Proteomes" id="UP000540519">
    <property type="component" value="Unassembled WGS sequence"/>
</dbReference>
<dbReference type="GO" id="GO:0019262">
    <property type="term" value="P:N-acetylneuraminate catabolic process"/>
    <property type="evidence" value="ECO:0007669"/>
    <property type="project" value="TreeGrafter"/>
</dbReference>
<dbReference type="OrthoDB" id="9778880at2"/>
<dbReference type="InterPro" id="IPR002220">
    <property type="entry name" value="DapA-like"/>
</dbReference>
<evidence type="ECO:0000256" key="3">
    <source>
        <dbReference type="PIRSR" id="PIRSR001365-1"/>
    </source>
</evidence>
<evidence type="ECO:0000256" key="1">
    <source>
        <dbReference type="ARBA" id="ARBA00023239"/>
    </source>
</evidence>
<accession>A0A7X3D0R8</accession>
<dbReference type="GO" id="GO:0008747">
    <property type="term" value="F:N-acetylneuraminate lyase activity"/>
    <property type="evidence" value="ECO:0007669"/>
    <property type="project" value="TreeGrafter"/>
</dbReference>
<protein>
    <submittedName>
        <fullName evidence="5">Dihydrodipicolinate synthase family protein</fullName>
    </submittedName>
</protein>
<dbReference type="GO" id="GO:0005829">
    <property type="term" value="C:cytosol"/>
    <property type="evidence" value="ECO:0007669"/>
    <property type="project" value="TreeGrafter"/>
</dbReference>
<gene>
    <name evidence="5" type="ORF">D9O36_02275</name>
</gene>
<dbReference type="InterPro" id="IPR013785">
    <property type="entry name" value="Aldolase_TIM"/>
</dbReference>
<evidence type="ECO:0000256" key="2">
    <source>
        <dbReference type="PIRNR" id="PIRNR001365"/>
    </source>
</evidence>
<organism evidence="5 6">
    <name type="scientific">Zobellia amurskyensis</name>
    <dbReference type="NCBI Taxonomy" id="248905"/>
    <lineage>
        <taxon>Bacteria</taxon>
        <taxon>Pseudomonadati</taxon>
        <taxon>Bacteroidota</taxon>
        <taxon>Flavobacteriia</taxon>
        <taxon>Flavobacteriales</taxon>
        <taxon>Flavobacteriaceae</taxon>
        <taxon>Zobellia</taxon>
    </lineage>
</organism>
<sequence>MKLPLTGIIPPMVTPLLENMELDLDGLERLIEHLIEGGIHGIFLLGTNGEGPSLSYAIRKQLISEACRIVNKRVPILVNITDSSLDSALEIATHAKLSNADALVVAPPYYFPISQQEMTDYLEVLAPQLPLPFLIYDMPSCTKLHLSIKTIKRAKELGAIGVKDSSGDMTTFYQIIEEFKDFPEFSIIAGAEIFLSDTILNGGHGAVAGGANIFPRLFVELYEASCAKDLEKIRLLRQSIIKMHSTLYNLGNTSTKSIRAIKCALGIMGICSDHMAQPLSRYGAQNREKIREYLGQFEYEGYYKTSL</sequence>